<keyword evidence="3 6" id="KW-0547">Nucleotide-binding</keyword>
<dbReference type="SUPFAM" id="SSF140356">
    <property type="entry name" value="PPK N-terminal domain-like"/>
    <property type="match status" value="1"/>
</dbReference>
<feature type="domain" description="Polyphosphate kinase C-terminal" evidence="12">
    <location>
        <begin position="329"/>
        <end position="493"/>
    </location>
</feature>
<dbReference type="Gene3D" id="3.30.1840.10">
    <property type="entry name" value="Polyphosphate kinase middle domain"/>
    <property type="match status" value="1"/>
</dbReference>
<feature type="region of interest" description="Disordered" evidence="8">
    <location>
        <begin position="679"/>
        <end position="702"/>
    </location>
</feature>
<dbReference type="EMBL" id="AP026866">
    <property type="protein sequence ID" value="BDS05524.1"/>
    <property type="molecule type" value="Genomic_DNA"/>
</dbReference>
<keyword evidence="1 6" id="KW-0597">Phosphoprotein</keyword>
<evidence type="ECO:0000256" key="5">
    <source>
        <dbReference type="ARBA" id="ARBA00022840"/>
    </source>
</evidence>
<feature type="binding site" evidence="6">
    <location>
        <position position="466"/>
    </location>
    <ligand>
        <name>ATP</name>
        <dbReference type="ChEBI" id="CHEBI:30616"/>
    </ligand>
</feature>
<evidence type="ECO:0000256" key="4">
    <source>
        <dbReference type="ARBA" id="ARBA00022777"/>
    </source>
</evidence>
<keyword evidence="5 6" id="KW-0067">ATP-binding</keyword>
<gene>
    <name evidence="6" type="primary">ppk</name>
    <name evidence="13" type="ORF">NT6N_05640</name>
</gene>
<dbReference type="NCBIfam" id="TIGR03705">
    <property type="entry name" value="poly_P_kin"/>
    <property type="match status" value="1"/>
</dbReference>
<feature type="domain" description="Polyphosphate kinase middle" evidence="9">
    <location>
        <begin position="118"/>
        <end position="302"/>
    </location>
</feature>
<evidence type="ECO:0000259" key="12">
    <source>
        <dbReference type="Pfam" id="PF17941"/>
    </source>
</evidence>
<dbReference type="PIRSF" id="PIRSF015589">
    <property type="entry name" value="PP_kinase"/>
    <property type="match status" value="1"/>
</dbReference>
<dbReference type="Gene3D" id="3.30.870.10">
    <property type="entry name" value="Endonuclease Chain A"/>
    <property type="match status" value="2"/>
</dbReference>
<accession>A0AAT9FHL7</accession>
<dbReference type="CDD" id="cd09168">
    <property type="entry name" value="PLDc_PaPPK1_C2_like"/>
    <property type="match status" value="1"/>
</dbReference>
<feature type="domain" description="Polyphosphate kinase N-terminal" evidence="10">
    <location>
        <begin position="3"/>
        <end position="107"/>
    </location>
</feature>
<dbReference type="InterPro" id="IPR024953">
    <property type="entry name" value="PP_kinase_middle"/>
</dbReference>
<comment type="cofactor">
    <cofactor evidence="6">
        <name>Mg(2+)</name>
        <dbReference type="ChEBI" id="CHEBI:18420"/>
    </cofactor>
</comment>
<dbReference type="Pfam" id="PF13090">
    <property type="entry name" value="PP_kinase_C"/>
    <property type="match status" value="1"/>
</dbReference>
<keyword evidence="4 6" id="KW-0418">Kinase</keyword>
<name>A0AAT9FHL7_9BACT</name>
<evidence type="ECO:0000256" key="6">
    <source>
        <dbReference type="HAMAP-Rule" id="MF_00347"/>
    </source>
</evidence>
<dbReference type="NCBIfam" id="NF003917">
    <property type="entry name" value="PRK05443.1-1"/>
    <property type="match status" value="1"/>
</dbReference>
<dbReference type="KEGG" id="osu:NT6N_05640"/>
<dbReference type="Pfam" id="PF17941">
    <property type="entry name" value="PP_kinase_C_1"/>
    <property type="match status" value="1"/>
</dbReference>
<dbReference type="SUPFAM" id="SSF56024">
    <property type="entry name" value="Phospholipase D/nuclease"/>
    <property type="match status" value="2"/>
</dbReference>
<evidence type="ECO:0000256" key="8">
    <source>
        <dbReference type="SAM" id="MobiDB-lite"/>
    </source>
</evidence>
<feature type="active site" description="Phosphohistidine intermediate" evidence="6">
    <location>
        <position position="433"/>
    </location>
</feature>
<dbReference type="SUPFAM" id="SSF143724">
    <property type="entry name" value="PHP14-like"/>
    <property type="match status" value="1"/>
</dbReference>
<protein>
    <recommendedName>
        <fullName evidence="6 7">Polyphosphate kinase</fullName>
        <ecNumber evidence="6 7">2.7.4.1</ecNumber>
    </recommendedName>
    <alternativeName>
        <fullName evidence="6">ATP-polyphosphate phosphotransferase</fullName>
    </alternativeName>
    <alternativeName>
        <fullName evidence="6">Polyphosphoric acid kinase</fullName>
    </alternativeName>
</protein>
<feature type="binding site" evidence="6">
    <location>
        <position position="590"/>
    </location>
    <ligand>
        <name>ATP</name>
        <dbReference type="ChEBI" id="CHEBI:30616"/>
    </ligand>
</feature>
<dbReference type="GO" id="GO:0046872">
    <property type="term" value="F:metal ion binding"/>
    <property type="evidence" value="ECO:0007669"/>
    <property type="project" value="UniProtKB-KW"/>
</dbReference>
<evidence type="ECO:0000259" key="9">
    <source>
        <dbReference type="Pfam" id="PF02503"/>
    </source>
</evidence>
<evidence type="ECO:0000259" key="10">
    <source>
        <dbReference type="Pfam" id="PF13089"/>
    </source>
</evidence>
<comment type="similarity">
    <text evidence="6 7">Belongs to the polyphosphate kinase 1 (PPK1) family.</text>
</comment>
<dbReference type="GO" id="GO:0005524">
    <property type="term" value="F:ATP binding"/>
    <property type="evidence" value="ECO:0007669"/>
    <property type="project" value="UniProtKB-KW"/>
</dbReference>
<dbReference type="InterPro" id="IPR041108">
    <property type="entry name" value="PP_kinase_C_1"/>
</dbReference>
<keyword evidence="6" id="KW-0460">Magnesium</keyword>
<dbReference type="PANTHER" id="PTHR30218">
    <property type="entry name" value="POLYPHOSPHATE KINASE"/>
    <property type="match status" value="1"/>
</dbReference>
<dbReference type="InterPro" id="IPR003414">
    <property type="entry name" value="PP_kinase"/>
</dbReference>
<evidence type="ECO:0000313" key="13">
    <source>
        <dbReference type="EMBL" id="BDS05524.1"/>
    </source>
</evidence>
<reference evidence="13" key="1">
    <citation type="submission" date="2024-07" db="EMBL/GenBank/DDBJ databases">
        <title>Complete genome sequence of Verrucomicrobiaceae bacterium NT6N.</title>
        <authorList>
            <person name="Huang C."/>
            <person name="Takami H."/>
            <person name="Hamasaki K."/>
        </authorList>
    </citation>
    <scope>NUCLEOTIDE SEQUENCE</scope>
    <source>
        <strain evidence="13">NT6N</strain>
    </source>
</reference>
<dbReference type="InterPro" id="IPR036832">
    <property type="entry name" value="PPK_N_dom_sf"/>
</dbReference>
<dbReference type="NCBIfam" id="NF003921">
    <property type="entry name" value="PRK05443.2-2"/>
    <property type="match status" value="1"/>
</dbReference>
<feature type="domain" description="Polyphosphate kinase C-terminal" evidence="11">
    <location>
        <begin position="501"/>
        <end position="673"/>
    </location>
</feature>
<dbReference type="PANTHER" id="PTHR30218:SF0">
    <property type="entry name" value="POLYPHOSPHATE KINASE"/>
    <property type="match status" value="1"/>
</dbReference>
<dbReference type="GO" id="GO:0006799">
    <property type="term" value="P:polyphosphate biosynthetic process"/>
    <property type="evidence" value="ECO:0007669"/>
    <property type="project" value="UniProtKB-UniRule"/>
</dbReference>
<dbReference type="CDD" id="cd09165">
    <property type="entry name" value="PLDc_PaPPK1_C1_like"/>
    <property type="match status" value="1"/>
</dbReference>
<dbReference type="GO" id="GO:0009358">
    <property type="term" value="C:polyphosphate kinase complex"/>
    <property type="evidence" value="ECO:0007669"/>
    <property type="project" value="InterPro"/>
</dbReference>
<dbReference type="InterPro" id="IPR025200">
    <property type="entry name" value="PPK_C_dom2"/>
</dbReference>
<dbReference type="GO" id="GO:0008976">
    <property type="term" value="F:polyphosphate kinase activity"/>
    <property type="evidence" value="ECO:0007669"/>
    <property type="project" value="UniProtKB-UniRule"/>
</dbReference>
<comment type="function">
    <text evidence="6 7">Catalyzes the reversible transfer of the terminal phosphate of ATP to form a long-chain polyphosphate (polyP).</text>
</comment>
<feature type="binding site" evidence="6">
    <location>
        <position position="562"/>
    </location>
    <ligand>
        <name>ATP</name>
        <dbReference type="ChEBI" id="CHEBI:30616"/>
    </ligand>
</feature>
<dbReference type="InterPro" id="IPR036830">
    <property type="entry name" value="PP_kinase_middle_dom_sf"/>
</dbReference>
<dbReference type="Pfam" id="PF13089">
    <property type="entry name" value="PP_kinase_N"/>
    <property type="match status" value="1"/>
</dbReference>
<dbReference type="Pfam" id="PF02503">
    <property type="entry name" value="PP_kinase"/>
    <property type="match status" value="1"/>
</dbReference>
<feature type="binding site" evidence="6">
    <location>
        <position position="373"/>
    </location>
    <ligand>
        <name>Mg(2+)</name>
        <dbReference type="ChEBI" id="CHEBI:18420"/>
    </ligand>
</feature>
<proteinExistence type="inferred from homology"/>
<keyword evidence="6" id="KW-0479">Metal-binding</keyword>
<evidence type="ECO:0000259" key="11">
    <source>
        <dbReference type="Pfam" id="PF13090"/>
    </source>
</evidence>
<feature type="binding site" evidence="6">
    <location>
        <position position="403"/>
    </location>
    <ligand>
        <name>Mg(2+)</name>
        <dbReference type="ChEBI" id="CHEBI:18420"/>
    </ligand>
</feature>
<dbReference type="AlphaFoldDB" id="A0AAT9FHL7"/>
<dbReference type="EC" id="2.7.4.1" evidence="6 7"/>
<dbReference type="HAMAP" id="MF_00347">
    <property type="entry name" value="Polyphosphate_kinase"/>
    <property type="match status" value="1"/>
</dbReference>
<keyword evidence="2 6" id="KW-0808">Transferase</keyword>
<dbReference type="Gene3D" id="1.20.58.310">
    <property type="entry name" value="Polyphosphate kinase N-terminal domain"/>
    <property type="match status" value="1"/>
</dbReference>
<comment type="PTM">
    <text evidence="6 7">An intermediate of this reaction is the autophosphorylated ppk in which a phosphate is covalently linked to a histidine residue through a N-P bond.</text>
</comment>
<feature type="compositionally biased region" description="Basic and acidic residues" evidence="8">
    <location>
        <begin position="687"/>
        <end position="702"/>
    </location>
</feature>
<organism evidence="13">
    <name type="scientific">Oceaniferula spumae</name>
    <dbReference type="NCBI Taxonomy" id="2979115"/>
    <lineage>
        <taxon>Bacteria</taxon>
        <taxon>Pseudomonadati</taxon>
        <taxon>Verrucomicrobiota</taxon>
        <taxon>Verrucomicrobiia</taxon>
        <taxon>Verrucomicrobiales</taxon>
        <taxon>Verrucomicrobiaceae</taxon>
        <taxon>Oceaniferula</taxon>
    </lineage>
</organism>
<evidence type="ECO:0000256" key="1">
    <source>
        <dbReference type="ARBA" id="ARBA00022553"/>
    </source>
</evidence>
<dbReference type="InterPro" id="IPR025198">
    <property type="entry name" value="PPK_N_dom"/>
</dbReference>
<feature type="binding site" evidence="6">
    <location>
        <position position="41"/>
    </location>
    <ligand>
        <name>ATP</name>
        <dbReference type="ChEBI" id="CHEBI:30616"/>
    </ligand>
</feature>
<comment type="catalytic activity">
    <reaction evidence="6 7">
        <text>[phosphate](n) + ATP = [phosphate](n+1) + ADP</text>
        <dbReference type="Rhea" id="RHEA:19573"/>
        <dbReference type="Rhea" id="RHEA-COMP:9859"/>
        <dbReference type="Rhea" id="RHEA-COMP:14280"/>
        <dbReference type="ChEBI" id="CHEBI:16838"/>
        <dbReference type="ChEBI" id="CHEBI:30616"/>
        <dbReference type="ChEBI" id="CHEBI:456216"/>
        <dbReference type="EC" id="2.7.4.1"/>
    </reaction>
</comment>
<sequence length="702" mass="78575">MSFINREISWLEFNQRVLDEALRPDLPLLERLKFLAITGSNMDEFFQVRVGGLHLMRTGGSRKRGISGLTPSQQLAAIRKRARKMTDDQYKLLIEELLPAMAEEGFVLSSSSDLTPNQQDSLTRRFKNSIFPLLTPLACSEEDAPPSLPSMRIIVACELITDGSKEPRLVLIPIPDTLSRFIHIPPAETASPKKPVENLIPIEEVIALYAGELFPDEKVRATLPFRITRNGDIAVQEEDAIDLAGEMEEVLAARKTSNTVRLEYPEKGPVRLKKTIRTMLKAGTSEIYTTAGPLALTDFMSLAFSAGYDHLRDEAWEPQPSSSIDPGVSIFETLADRDIMLNHPYESFEPVLRFIEEAAVDPDTIAIKQVLYRTAADSRIIKALLRAAENGKQVTVLIELKARFDEARNLMRADELQRAGVQIVYGVKGLKTHAKIALVIRNEDGQLKRYVHLGTGNYNESTSKLYTDISYLTARPAYGADASLFFNAVTGRSKLTRFSKLVPAPTHMKPRLLELIAAEGKRAKAGEPASITAKINSLQDQEIIEALYQASADGVDIKLNVRGICCLKTGKRKHAKNIRVVSVIDRYLEHARIISFHHGGSPLVFIASADWMTRNLDKRVELMIPIEDKDSRKRLLNILDAAFKDNCNGFEILPDGSSQRIERSKGKKRFRMQELLQEQARTAAKARAHERSTTFEPHTPTE</sequence>
<evidence type="ECO:0000256" key="7">
    <source>
        <dbReference type="RuleBase" id="RU003800"/>
    </source>
</evidence>
<evidence type="ECO:0000256" key="2">
    <source>
        <dbReference type="ARBA" id="ARBA00022679"/>
    </source>
</evidence>
<evidence type="ECO:0000256" key="3">
    <source>
        <dbReference type="ARBA" id="ARBA00022741"/>
    </source>
</evidence>